<accession>A0ABD0X7U1</accession>
<dbReference type="PROSITE" id="PS51720">
    <property type="entry name" value="G_AIG1"/>
    <property type="match status" value="1"/>
</dbReference>
<keyword evidence="2" id="KW-0547">Nucleotide-binding</keyword>
<dbReference type="InterPro" id="IPR027417">
    <property type="entry name" value="P-loop_NTPase"/>
</dbReference>
<name>A0ABD0X7U1_UMBPY</name>
<feature type="signal peptide" evidence="4">
    <location>
        <begin position="1"/>
        <end position="25"/>
    </location>
</feature>
<dbReference type="AlphaFoldDB" id="A0ABD0X7U1"/>
<evidence type="ECO:0000256" key="1">
    <source>
        <dbReference type="ARBA" id="ARBA00008535"/>
    </source>
</evidence>
<dbReference type="InterPro" id="IPR045058">
    <property type="entry name" value="GIMA/IAN/Toc"/>
</dbReference>
<evidence type="ECO:0000259" key="5">
    <source>
        <dbReference type="PROSITE" id="PS51720"/>
    </source>
</evidence>
<feature type="chain" id="PRO_5044862896" description="AIG1-type G domain-containing protein" evidence="4">
    <location>
        <begin position="26"/>
        <end position="290"/>
    </location>
</feature>
<reference evidence="6 7" key="1">
    <citation type="submission" date="2024-06" db="EMBL/GenBank/DDBJ databases">
        <authorList>
            <person name="Pan Q."/>
            <person name="Wen M."/>
            <person name="Jouanno E."/>
            <person name="Zahm M."/>
            <person name="Klopp C."/>
            <person name="Cabau C."/>
            <person name="Louis A."/>
            <person name="Berthelot C."/>
            <person name="Parey E."/>
            <person name="Roest Crollius H."/>
            <person name="Montfort J."/>
            <person name="Robinson-Rechavi M."/>
            <person name="Bouchez O."/>
            <person name="Lampietro C."/>
            <person name="Lopez Roques C."/>
            <person name="Donnadieu C."/>
            <person name="Postlethwait J."/>
            <person name="Bobe J."/>
            <person name="Verreycken H."/>
            <person name="Guiguen Y."/>
        </authorList>
    </citation>
    <scope>NUCLEOTIDE SEQUENCE [LARGE SCALE GENOMIC DNA]</scope>
    <source>
        <strain evidence="6">Up_M1</strain>
        <tissue evidence="6">Testis</tissue>
    </source>
</reference>
<comment type="caution">
    <text evidence="6">The sequence shown here is derived from an EMBL/GenBank/DDBJ whole genome shotgun (WGS) entry which is preliminary data.</text>
</comment>
<proteinExistence type="inferred from homology"/>
<dbReference type="EMBL" id="JAGEUA010000005">
    <property type="protein sequence ID" value="KAL0977822.1"/>
    <property type="molecule type" value="Genomic_DNA"/>
</dbReference>
<keyword evidence="4" id="KW-0732">Signal</keyword>
<evidence type="ECO:0000313" key="6">
    <source>
        <dbReference type="EMBL" id="KAL0977822.1"/>
    </source>
</evidence>
<keyword evidence="7" id="KW-1185">Reference proteome</keyword>
<dbReference type="GO" id="GO:0005525">
    <property type="term" value="F:GTP binding"/>
    <property type="evidence" value="ECO:0007669"/>
    <property type="project" value="UniProtKB-KW"/>
</dbReference>
<dbReference type="Pfam" id="PF04548">
    <property type="entry name" value="AIG1"/>
    <property type="match status" value="1"/>
</dbReference>
<feature type="domain" description="AIG1-type G" evidence="5">
    <location>
        <begin position="31"/>
        <end position="230"/>
    </location>
</feature>
<dbReference type="CDD" id="cd01852">
    <property type="entry name" value="AIG1"/>
    <property type="match status" value="1"/>
</dbReference>
<gene>
    <name evidence="6" type="ORF">UPYG_G00161690</name>
</gene>
<dbReference type="InterPro" id="IPR006703">
    <property type="entry name" value="G_AIG1"/>
</dbReference>
<comment type="similarity">
    <text evidence="1">Belongs to the TRAFAC class TrmE-Era-EngA-EngB-Septin-like GTPase superfamily. AIG1/Toc34/Toc159-like paraseptin GTPase family. IAN subfamily.</text>
</comment>
<evidence type="ECO:0000256" key="3">
    <source>
        <dbReference type="ARBA" id="ARBA00023134"/>
    </source>
</evidence>
<dbReference type="PANTHER" id="PTHR10903:SF112">
    <property type="entry name" value="SI:CH211-113E8.5"/>
    <property type="match status" value="1"/>
</dbReference>
<dbReference type="Gene3D" id="3.40.50.300">
    <property type="entry name" value="P-loop containing nucleotide triphosphate hydrolases"/>
    <property type="match status" value="1"/>
</dbReference>
<protein>
    <recommendedName>
        <fullName evidence="5">AIG1-type G domain-containing protein</fullName>
    </recommendedName>
</protein>
<sequence length="290" mass="32378">MAQCRGTQIGLFLLTLCLQSGIVQSEDSEQSSDLRIILAGRTGSGKSSTGNTILGKEVFKVEARADSVTKRCEISSGEVEGRKIHLIDTPGLFDTKLTDDEVKSELERCIYMSVPGPHVFLLVMRLGRFTEEEKSSARWIQENFGEYASMYTMVLFTGEDHIGTKSADVFLKESKELRKLVTSYGYRYHSLSIDKKKSPNQVRELFRKIDQMVEQNAGEYYTNEDYRVAQEKINACSKWVVGGTALSIVGMSFFFPLPAVGSAALATYLGYDCLPKTLTIIDEVKKRVGL</sequence>
<dbReference type="FunFam" id="3.40.50.300:FF:000366">
    <property type="entry name" value="GTPase, IMAP family member 2"/>
    <property type="match status" value="1"/>
</dbReference>
<keyword evidence="3" id="KW-0342">GTP-binding</keyword>
<dbReference type="PANTHER" id="PTHR10903">
    <property type="entry name" value="GTPASE, IMAP FAMILY MEMBER-RELATED"/>
    <property type="match status" value="1"/>
</dbReference>
<evidence type="ECO:0000256" key="4">
    <source>
        <dbReference type="SAM" id="SignalP"/>
    </source>
</evidence>
<organism evidence="6 7">
    <name type="scientific">Umbra pygmaea</name>
    <name type="common">Eastern mudminnow</name>
    <dbReference type="NCBI Taxonomy" id="75934"/>
    <lineage>
        <taxon>Eukaryota</taxon>
        <taxon>Metazoa</taxon>
        <taxon>Chordata</taxon>
        <taxon>Craniata</taxon>
        <taxon>Vertebrata</taxon>
        <taxon>Euteleostomi</taxon>
        <taxon>Actinopterygii</taxon>
        <taxon>Neopterygii</taxon>
        <taxon>Teleostei</taxon>
        <taxon>Protacanthopterygii</taxon>
        <taxon>Esociformes</taxon>
        <taxon>Umbridae</taxon>
        <taxon>Umbra</taxon>
    </lineage>
</organism>
<evidence type="ECO:0000256" key="2">
    <source>
        <dbReference type="ARBA" id="ARBA00022741"/>
    </source>
</evidence>
<dbReference type="Proteomes" id="UP001557470">
    <property type="component" value="Unassembled WGS sequence"/>
</dbReference>
<dbReference type="SUPFAM" id="SSF52540">
    <property type="entry name" value="P-loop containing nucleoside triphosphate hydrolases"/>
    <property type="match status" value="1"/>
</dbReference>
<evidence type="ECO:0000313" key="7">
    <source>
        <dbReference type="Proteomes" id="UP001557470"/>
    </source>
</evidence>